<dbReference type="GO" id="GO:1901137">
    <property type="term" value="P:carbohydrate derivative biosynthetic process"/>
    <property type="evidence" value="ECO:0007669"/>
    <property type="project" value="UniProtKB-ARBA"/>
</dbReference>
<evidence type="ECO:0000259" key="3">
    <source>
        <dbReference type="Pfam" id="PF03033"/>
    </source>
</evidence>
<dbReference type="PANTHER" id="PTHR21015:SF22">
    <property type="entry name" value="GLYCOSYLTRANSFERASE"/>
    <property type="match status" value="1"/>
</dbReference>
<dbReference type="Pfam" id="PF03033">
    <property type="entry name" value="Glyco_transf_28"/>
    <property type="match status" value="1"/>
</dbReference>
<comment type="caution">
    <text evidence="5">The sequence shown here is derived from an EMBL/GenBank/DDBJ whole genome shotgun (WGS) entry which is preliminary data.</text>
</comment>
<evidence type="ECO:0000313" key="5">
    <source>
        <dbReference type="EMBL" id="KKS80098.1"/>
    </source>
</evidence>
<proteinExistence type="predicted"/>
<keyword evidence="2 5" id="KW-0808">Transferase</keyword>
<organism evidence="5 6">
    <name type="scientific">Candidatus Beckwithbacteria bacterium GW2011_GWA2_43_10</name>
    <dbReference type="NCBI Taxonomy" id="1618369"/>
    <lineage>
        <taxon>Bacteria</taxon>
        <taxon>Candidatus Beckwithiibacteriota</taxon>
    </lineage>
</organism>
<dbReference type="Pfam" id="PF04101">
    <property type="entry name" value="Glyco_tran_28_C"/>
    <property type="match status" value="1"/>
</dbReference>
<dbReference type="GO" id="GO:0005975">
    <property type="term" value="P:carbohydrate metabolic process"/>
    <property type="evidence" value="ECO:0007669"/>
    <property type="project" value="InterPro"/>
</dbReference>
<keyword evidence="1" id="KW-0328">Glycosyltransferase</keyword>
<gene>
    <name evidence="5" type="ORF">UV54_C0016G0013</name>
</gene>
<evidence type="ECO:0000256" key="2">
    <source>
        <dbReference type="ARBA" id="ARBA00022679"/>
    </source>
</evidence>
<evidence type="ECO:0000256" key="1">
    <source>
        <dbReference type="ARBA" id="ARBA00022676"/>
    </source>
</evidence>
<dbReference type="AlphaFoldDB" id="A0A0G1EZV3"/>
<sequence length="341" mass="37971">MKEKIIVLTGSHLTPALALKVKLKDHGWQIIDLKIPSPKFNRHQPILASLSLIKLPLSAFHACQSLFRIKPKLVISFGGYAAFPVCLAAKLFNLPLIIHEQTFAAGLTSKLTAVIADKVAISWPSSRLYFPKNKTVLTGNPIRQELLKLRLRNLESNASHLKSIYITGGHQGSKIINAIGAEILPQLLKNFIVYHQFGLAQSESAFKQQLQFKHPRYILKRWFSTAELAKILAKVDLVISRSGVNTITELAYLQLPAVLIPLTTAQKNEQITNARFLESLGLAIILPQSQLNSANLLWAIKAALKQLPRRTSLTFDTSLVRLATDNLYRLIEAVAHESKNC</sequence>
<dbReference type="GO" id="GO:0016758">
    <property type="term" value="F:hexosyltransferase activity"/>
    <property type="evidence" value="ECO:0007669"/>
    <property type="project" value="InterPro"/>
</dbReference>
<name>A0A0G1EZV3_9BACT</name>
<protein>
    <submittedName>
        <fullName evidence="5">UDP-N-acetylglucosamine-N-acetylmuramyl-(Pentapeptide) pyrophosphoryl-undecaprenol N-acetylglucosamine transferase</fullName>
    </submittedName>
</protein>
<dbReference type="CDD" id="cd03785">
    <property type="entry name" value="GT28_MurG"/>
    <property type="match status" value="1"/>
</dbReference>
<feature type="domain" description="Glycosyl transferase family 28 C-terminal" evidence="4">
    <location>
        <begin position="164"/>
        <end position="306"/>
    </location>
</feature>
<reference evidence="5 6" key="1">
    <citation type="journal article" date="2015" name="Nature">
        <title>rRNA introns, odd ribosomes, and small enigmatic genomes across a large radiation of phyla.</title>
        <authorList>
            <person name="Brown C.T."/>
            <person name="Hug L.A."/>
            <person name="Thomas B.C."/>
            <person name="Sharon I."/>
            <person name="Castelle C.J."/>
            <person name="Singh A."/>
            <person name="Wilkins M.J."/>
            <person name="Williams K.H."/>
            <person name="Banfield J.F."/>
        </authorList>
    </citation>
    <scope>NUCLEOTIDE SEQUENCE [LARGE SCALE GENOMIC DNA]</scope>
</reference>
<dbReference type="SUPFAM" id="SSF53756">
    <property type="entry name" value="UDP-Glycosyltransferase/glycogen phosphorylase"/>
    <property type="match status" value="1"/>
</dbReference>
<accession>A0A0G1EZV3</accession>
<dbReference type="EMBL" id="LCEW01000016">
    <property type="protein sequence ID" value="KKS80098.1"/>
    <property type="molecule type" value="Genomic_DNA"/>
</dbReference>
<feature type="domain" description="Glycosyltransferase family 28 N-terminal" evidence="3">
    <location>
        <begin position="12"/>
        <end position="121"/>
    </location>
</feature>
<dbReference type="InterPro" id="IPR007235">
    <property type="entry name" value="Glyco_trans_28_C"/>
</dbReference>
<dbReference type="STRING" id="1618369.UV54_C0016G0013"/>
<dbReference type="Gene3D" id="3.40.50.2000">
    <property type="entry name" value="Glycogen Phosphorylase B"/>
    <property type="match status" value="2"/>
</dbReference>
<evidence type="ECO:0000313" key="6">
    <source>
        <dbReference type="Proteomes" id="UP000034213"/>
    </source>
</evidence>
<dbReference type="InterPro" id="IPR004276">
    <property type="entry name" value="GlycoTrans_28_N"/>
</dbReference>
<dbReference type="PANTHER" id="PTHR21015">
    <property type="entry name" value="UDP-N-ACETYLGLUCOSAMINE--N-ACETYLMURAMYL-(PENTAPEPTIDE) PYROPHOSPHORYL-UNDECAPRENOL N-ACETYLGLUCOSAMINE TRANSFERASE 1"/>
    <property type="match status" value="1"/>
</dbReference>
<evidence type="ECO:0000259" key="4">
    <source>
        <dbReference type="Pfam" id="PF04101"/>
    </source>
</evidence>
<dbReference type="Proteomes" id="UP000034213">
    <property type="component" value="Unassembled WGS sequence"/>
</dbReference>